<dbReference type="RefSeq" id="WP_318601293.1">
    <property type="nucleotide sequence ID" value="NZ_JAWSTH010000172.1"/>
</dbReference>
<keyword evidence="2" id="KW-1185">Reference proteome</keyword>
<reference evidence="2" key="1">
    <citation type="submission" date="2023-07" db="EMBL/GenBank/DDBJ databases">
        <title>Conexibacter stalactiti sp. nov., isolated from stalactites in a lava cave and emended description of the genus Conexibacter.</title>
        <authorList>
            <person name="Lee S.D."/>
        </authorList>
    </citation>
    <scope>NUCLEOTIDE SEQUENCE [LARGE SCALE GENOMIC DNA]</scope>
    <source>
        <strain evidence="2">KCTC 39840</strain>
    </source>
</reference>
<evidence type="ECO:0000313" key="1">
    <source>
        <dbReference type="EMBL" id="MDW5598725.1"/>
    </source>
</evidence>
<accession>A0ABU4HZT7</accession>
<comment type="caution">
    <text evidence="1">The sequence shown here is derived from an EMBL/GenBank/DDBJ whole genome shotgun (WGS) entry which is preliminary data.</text>
</comment>
<protein>
    <submittedName>
        <fullName evidence="1">Uncharacterized protein</fullName>
    </submittedName>
</protein>
<dbReference type="EMBL" id="JAWSTH010000172">
    <property type="protein sequence ID" value="MDW5598725.1"/>
    <property type="molecule type" value="Genomic_DNA"/>
</dbReference>
<evidence type="ECO:0000313" key="2">
    <source>
        <dbReference type="Proteomes" id="UP001284601"/>
    </source>
</evidence>
<proteinExistence type="predicted"/>
<gene>
    <name evidence="1" type="ORF">R7226_30480</name>
</gene>
<sequence length="129" mass="13776">MLSRQRHRRLRRSLATERRRIGAATGAALKAQERALHARPGADLPVAPVQKAERELRALARELGGRADGDGRVQAAARGVGELADGYAALAAAERVSDPQKAADLTTRAVAALRAAEQQRRTAGDAWPL</sequence>
<organism evidence="1 2">
    <name type="scientific">Conexibacter stalactiti</name>
    <dbReference type="NCBI Taxonomy" id="1940611"/>
    <lineage>
        <taxon>Bacteria</taxon>
        <taxon>Bacillati</taxon>
        <taxon>Actinomycetota</taxon>
        <taxon>Thermoleophilia</taxon>
        <taxon>Solirubrobacterales</taxon>
        <taxon>Conexibacteraceae</taxon>
        <taxon>Conexibacter</taxon>
    </lineage>
</organism>
<dbReference type="Proteomes" id="UP001284601">
    <property type="component" value="Unassembled WGS sequence"/>
</dbReference>
<name>A0ABU4HZT7_9ACTN</name>